<accession>A0A0W0VNL6</accession>
<dbReference type="PATRIC" id="fig|45067.4.peg.1653"/>
<dbReference type="InterPro" id="IPR015424">
    <property type="entry name" value="PyrdxlP-dep_Trfase"/>
</dbReference>
<dbReference type="PANTHER" id="PTHR43586:SF15">
    <property type="entry name" value="BLR3095 PROTEIN"/>
    <property type="match status" value="1"/>
</dbReference>
<protein>
    <submittedName>
        <fullName evidence="3">Aminotransferase class V</fullName>
    </submittedName>
</protein>
<keyword evidence="3" id="KW-0032">Aminotransferase</keyword>
<evidence type="ECO:0000256" key="1">
    <source>
        <dbReference type="ARBA" id="ARBA00022898"/>
    </source>
</evidence>
<dbReference type="EMBL" id="LNYI01000032">
    <property type="protein sequence ID" value="KTD21414.1"/>
    <property type="molecule type" value="Genomic_DNA"/>
</dbReference>
<dbReference type="Gene3D" id="3.90.1150.10">
    <property type="entry name" value="Aspartate Aminotransferase, domain 1"/>
    <property type="match status" value="1"/>
</dbReference>
<comment type="caution">
    <text evidence="3">The sequence shown here is derived from an EMBL/GenBank/DDBJ whole genome shotgun (WGS) entry which is preliminary data.</text>
</comment>
<dbReference type="Pfam" id="PF00266">
    <property type="entry name" value="Aminotran_5"/>
    <property type="match status" value="1"/>
</dbReference>
<gene>
    <name evidence="3" type="ORF">Llan_1577</name>
</gene>
<evidence type="ECO:0000259" key="2">
    <source>
        <dbReference type="Pfam" id="PF00266"/>
    </source>
</evidence>
<dbReference type="InterPro" id="IPR015422">
    <property type="entry name" value="PyrdxlP-dep_Trfase_small"/>
</dbReference>
<organism evidence="3 4">
    <name type="scientific">Legionella lansingensis</name>
    <dbReference type="NCBI Taxonomy" id="45067"/>
    <lineage>
        <taxon>Bacteria</taxon>
        <taxon>Pseudomonadati</taxon>
        <taxon>Pseudomonadota</taxon>
        <taxon>Gammaproteobacteria</taxon>
        <taxon>Legionellales</taxon>
        <taxon>Legionellaceae</taxon>
        <taxon>Legionella</taxon>
    </lineage>
</organism>
<dbReference type="STRING" id="45067.Llan_1577"/>
<dbReference type="eggNOG" id="COG0520">
    <property type="taxonomic scope" value="Bacteria"/>
</dbReference>
<proteinExistence type="predicted"/>
<dbReference type="Proteomes" id="UP000054869">
    <property type="component" value="Unassembled WGS sequence"/>
</dbReference>
<dbReference type="Gene3D" id="3.40.640.10">
    <property type="entry name" value="Type I PLP-dependent aspartate aminotransferase-like (Major domain)"/>
    <property type="match status" value="1"/>
</dbReference>
<reference evidence="3 4" key="1">
    <citation type="submission" date="2015-11" db="EMBL/GenBank/DDBJ databases">
        <title>Genomic analysis of 38 Legionella species identifies large and diverse effector repertoires.</title>
        <authorList>
            <person name="Burstein D."/>
            <person name="Amaro F."/>
            <person name="Zusman T."/>
            <person name="Lifshitz Z."/>
            <person name="Cohen O."/>
            <person name="Gilbert J.A."/>
            <person name="Pupko T."/>
            <person name="Shuman H.A."/>
            <person name="Segal G."/>
        </authorList>
    </citation>
    <scope>NUCLEOTIDE SEQUENCE [LARGE SCALE GENOMIC DNA]</scope>
    <source>
        <strain evidence="3 4">ATCC 49751</strain>
    </source>
</reference>
<dbReference type="OrthoDB" id="9764293at2"/>
<dbReference type="InterPro" id="IPR000192">
    <property type="entry name" value="Aminotrans_V_dom"/>
</dbReference>
<feature type="domain" description="Aminotransferase class V" evidence="2">
    <location>
        <begin position="19"/>
        <end position="360"/>
    </location>
</feature>
<name>A0A0W0VNL6_9GAMM</name>
<dbReference type="SUPFAM" id="SSF53383">
    <property type="entry name" value="PLP-dependent transferases"/>
    <property type="match status" value="1"/>
</dbReference>
<sequence>MINWEKYRELFPVVAKQTYFMTAGGGATPKPVLKAIQERYQLVAENGGRVFGDNIKMMEACREKIAKLINADKEHIAFIPNVSFGMNALAHSLPREGSILLAKNDFASSILPWKNAGHAITWASSSASLVDKLSLSQHTDDGVSSIVASYIHYANGYKLDLEKIKELKQGANFIVNGTQGIGAFPIDVKKQGIDALVCSCYKWMCCGEGIAFIYIHPDLFAKLTPALVGWRSVESAMNFDNECQLYKSARIFELGWDNMTIFSGCDAALDLIEEVGIANIAQRIYSLTDYLIAGLQELNIPILSDTEAEHRSGIVLLGPFPQLDNVVKMLESQNIWVTQRDGGIRIALHFYNNEMDIDNLLNALKTIA</sequence>
<dbReference type="PANTHER" id="PTHR43586">
    <property type="entry name" value="CYSTEINE DESULFURASE"/>
    <property type="match status" value="1"/>
</dbReference>
<keyword evidence="4" id="KW-1185">Reference proteome</keyword>
<evidence type="ECO:0000313" key="4">
    <source>
        <dbReference type="Proteomes" id="UP000054869"/>
    </source>
</evidence>
<evidence type="ECO:0000313" key="3">
    <source>
        <dbReference type="EMBL" id="KTD21414.1"/>
    </source>
</evidence>
<dbReference type="InterPro" id="IPR015421">
    <property type="entry name" value="PyrdxlP-dep_Trfase_major"/>
</dbReference>
<keyword evidence="1" id="KW-0663">Pyridoxal phosphate</keyword>
<dbReference type="AlphaFoldDB" id="A0A0W0VNL6"/>
<dbReference type="GO" id="GO:0008483">
    <property type="term" value="F:transaminase activity"/>
    <property type="evidence" value="ECO:0007669"/>
    <property type="project" value="UniProtKB-KW"/>
</dbReference>
<keyword evidence="3" id="KW-0808">Transferase</keyword>
<dbReference type="RefSeq" id="WP_058387156.1">
    <property type="nucleotide sequence ID" value="NZ_LNYI01000032.1"/>
</dbReference>